<evidence type="ECO:0000313" key="4">
    <source>
        <dbReference type="Proteomes" id="UP000076584"/>
    </source>
</evidence>
<dbReference type="PANTHER" id="PTHR37981:SF1">
    <property type="entry name" value="SGNH HYDROLASE-TYPE ESTERASE DOMAIN-CONTAINING PROTEIN"/>
    <property type="match status" value="1"/>
</dbReference>
<organism evidence="3 4">
    <name type="scientific">Colletotrichum incanum</name>
    <name type="common">Soybean anthracnose fungus</name>
    <dbReference type="NCBI Taxonomy" id="1573173"/>
    <lineage>
        <taxon>Eukaryota</taxon>
        <taxon>Fungi</taxon>
        <taxon>Dikarya</taxon>
        <taxon>Ascomycota</taxon>
        <taxon>Pezizomycotina</taxon>
        <taxon>Sordariomycetes</taxon>
        <taxon>Hypocreomycetidae</taxon>
        <taxon>Glomerellales</taxon>
        <taxon>Glomerellaceae</taxon>
        <taxon>Colletotrichum</taxon>
        <taxon>Colletotrichum spaethianum species complex</taxon>
    </lineage>
</organism>
<evidence type="ECO:0000256" key="1">
    <source>
        <dbReference type="SAM" id="SignalP"/>
    </source>
</evidence>
<protein>
    <recommendedName>
        <fullName evidence="2">SGNH hydrolase-type esterase domain-containing protein</fullName>
    </recommendedName>
</protein>
<dbReference type="EMBL" id="LFIW01001390">
    <property type="protein sequence ID" value="KZL82388.1"/>
    <property type="molecule type" value="Genomic_DNA"/>
</dbReference>
<dbReference type="InterPro" id="IPR036514">
    <property type="entry name" value="SGNH_hydro_sf"/>
</dbReference>
<dbReference type="GO" id="GO:0006629">
    <property type="term" value="P:lipid metabolic process"/>
    <property type="evidence" value="ECO:0007669"/>
    <property type="project" value="TreeGrafter"/>
</dbReference>
<name>A0A161WDI5_COLIC</name>
<dbReference type="Gene3D" id="3.40.50.1110">
    <property type="entry name" value="SGNH hydrolase"/>
    <property type="match status" value="1"/>
</dbReference>
<proteinExistence type="predicted"/>
<dbReference type="SUPFAM" id="SSF52266">
    <property type="entry name" value="SGNH hydrolase"/>
    <property type="match status" value="1"/>
</dbReference>
<dbReference type="PANTHER" id="PTHR37981">
    <property type="entry name" value="LIPASE 2"/>
    <property type="match status" value="1"/>
</dbReference>
<keyword evidence="4" id="KW-1185">Reference proteome</keyword>
<dbReference type="GO" id="GO:0016788">
    <property type="term" value="F:hydrolase activity, acting on ester bonds"/>
    <property type="evidence" value="ECO:0007669"/>
    <property type="project" value="InterPro"/>
</dbReference>
<accession>A0A161WDI5</accession>
<feature type="domain" description="SGNH hydrolase-type esterase" evidence="2">
    <location>
        <begin position="61"/>
        <end position="204"/>
    </location>
</feature>
<dbReference type="InterPro" id="IPR013830">
    <property type="entry name" value="SGNH_hydro"/>
</dbReference>
<dbReference type="AlphaFoldDB" id="A0A161WDI5"/>
<comment type="caution">
    <text evidence="3">The sequence shown here is derived from an EMBL/GenBank/DDBJ whole genome shotgun (WGS) entry which is preliminary data.</text>
</comment>
<keyword evidence="1" id="KW-0732">Signal</keyword>
<reference evidence="3 4" key="1">
    <citation type="submission" date="2015-06" db="EMBL/GenBank/DDBJ databases">
        <title>Survival trade-offs in plant roots during colonization by closely related pathogenic and mutualistic fungi.</title>
        <authorList>
            <person name="Hacquard S."/>
            <person name="Kracher B."/>
            <person name="Hiruma K."/>
            <person name="Weinman A."/>
            <person name="Muench P."/>
            <person name="Garrido Oter R."/>
            <person name="Ver Loren van Themaat E."/>
            <person name="Dallerey J.-F."/>
            <person name="Damm U."/>
            <person name="Henrissat B."/>
            <person name="Lespinet O."/>
            <person name="Thon M."/>
            <person name="Kemen E."/>
            <person name="McHardy A.C."/>
            <person name="Schulze-Lefert P."/>
            <person name="O'Connell R.J."/>
        </authorList>
    </citation>
    <scope>NUCLEOTIDE SEQUENCE [LARGE SCALE GENOMIC DNA]</scope>
    <source>
        <strain evidence="3 4">MAFF 238704</strain>
    </source>
</reference>
<dbReference type="CDD" id="cd01823">
    <property type="entry name" value="SEST_like"/>
    <property type="match status" value="1"/>
</dbReference>
<dbReference type="STRING" id="1573173.A0A161WDI5"/>
<sequence length="677" mass="76250">MRQCVWVAVAWGLLLSSGNSYIIPHKDGKDNNDTSPNDALNVLTKRDTDPANLSWIKKWAAIGDSFTAGIGAGRQLGQAFHNHNDWKCSRYDQSYPMVLNTMFGPSVSKFQYPACSGDRSEQIYKQVTDKLDTDLNLVVMTAGGNDLCLAAMISRCVILPFDGESVCDEVIKAAEENIKTILKPNIKSILLALNDKMAKDSVVVYNGYAQFFNTDKDETCVDDQRWAQSALLTKHWFSDPIPLNVALRKRFNGLVIAINDAIKDVINDVKKNGNVKYKIGFADWDRWVYEGVRGQFCDPIGKGYYPDSSQPDLQFFKKDTFAYPEQTELRKRGFDPQNATEWELRELEIWEKANAKAPLTKSDLYKSTLYNTPDPRAVSLHRLNPRDTPTPATCPGDDAFDPIRYLRFLGVGLPDTFGKIFHPNELGHVTVASFAMDRLIKLRAEVLGQDASCKKFDEFHCWQAEGSRAYAHPNVLDANYQDFCNTLQAPSHKVGWSIEKSYNQGTPDENTFKIELSEKAGSFDKDACLEAFKRIIHGCDGSDPNNPMNWKFGGKWIRGEYTYRVDIKRKNRKWPVYREPVGDCDSQYKLVTSSFFIHGGGWATADFGQDTLKKQAGKCIGSTPSAWKFWYYDEPDKDGNEWSASFNTPIWVRSRCFDNDKVPNASGGHVSGCSGTG</sequence>
<evidence type="ECO:0000313" key="3">
    <source>
        <dbReference type="EMBL" id="KZL82388.1"/>
    </source>
</evidence>
<dbReference type="Proteomes" id="UP000076584">
    <property type="component" value="Unassembled WGS sequence"/>
</dbReference>
<gene>
    <name evidence="3" type="ORF">CI238_10718</name>
</gene>
<dbReference type="Pfam" id="PF13472">
    <property type="entry name" value="Lipase_GDSL_2"/>
    <property type="match status" value="1"/>
</dbReference>
<dbReference type="InterPro" id="IPR037460">
    <property type="entry name" value="SEST-like"/>
</dbReference>
<evidence type="ECO:0000259" key="2">
    <source>
        <dbReference type="Pfam" id="PF13472"/>
    </source>
</evidence>
<dbReference type="Pfam" id="PF18647">
    <property type="entry name" value="Fungal_lectin_2"/>
    <property type="match status" value="1"/>
</dbReference>
<feature type="chain" id="PRO_5007829286" description="SGNH hydrolase-type esterase domain-containing protein" evidence="1">
    <location>
        <begin position="21"/>
        <end position="677"/>
    </location>
</feature>
<feature type="signal peptide" evidence="1">
    <location>
        <begin position="1"/>
        <end position="20"/>
    </location>
</feature>